<dbReference type="KEGG" id="gem:GM21_2414"/>
<name>C6DZE9_GEOSM</name>
<reference evidence="1" key="1">
    <citation type="submission" date="2009-07" db="EMBL/GenBank/DDBJ databases">
        <title>Complete sequence of Geobacter sp. M21.</title>
        <authorList>
            <consortium name="US DOE Joint Genome Institute"/>
            <person name="Lucas S."/>
            <person name="Copeland A."/>
            <person name="Lapidus A."/>
            <person name="Glavina del Rio T."/>
            <person name="Dalin E."/>
            <person name="Tice H."/>
            <person name="Bruce D."/>
            <person name="Goodwin L."/>
            <person name="Pitluck S."/>
            <person name="Saunders E."/>
            <person name="Brettin T."/>
            <person name="Detter J.C."/>
            <person name="Han C."/>
            <person name="Larimer F."/>
            <person name="Land M."/>
            <person name="Hauser L."/>
            <person name="Kyrpides N."/>
            <person name="Ovchinnikova G."/>
            <person name="Lovley D."/>
        </authorList>
    </citation>
    <scope>NUCLEOTIDE SEQUENCE [LARGE SCALE GENOMIC DNA]</scope>
    <source>
        <strain evidence="1">M21</strain>
    </source>
</reference>
<sequence length="256" mass="29400">MGKYNSTETRVTPIFKALMDDDPTGNRWLLPILTLGSRSEGRLGEQPYLLAPRDQRYWGKNERRLLPPLSLLKWLAENISAPVHESLWGGPATRAKRERLVNRDPATRDEALQLLKGPYRKAWYTLEGKSQPDAFFEGENFIVVIEGKRTERRSTTTTAWMPERNQMLRHMDAAWELAQGKKVLGLMIVEGEEPGKLYPSKHWISESDKVAMQETLTTSLPHRTESERDLIAEGYLGVTTWQRVCWELGVAWPLVE</sequence>
<dbReference type="EMBL" id="CP001661">
    <property type="protein sequence ID" value="ACT18457.1"/>
    <property type="molecule type" value="Genomic_DNA"/>
</dbReference>
<dbReference type="AlphaFoldDB" id="C6DZE9"/>
<dbReference type="eggNOG" id="ENOG5034C9N">
    <property type="taxonomic scope" value="Bacteria"/>
</dbReference>
<evidence type="ECO:0000313" key="1">
    <source>
        <dbReference type="EMBL" id="ACT18457.1"/>
    </source>
</evidence>
<proteinExistence type="predicted"/>
<dbReference type="HOGENOM" id="CLU_1119597_0_0_7"/>
<organism evidence="1">
    <name type="scientific">Geobacter sp. (strain M21)</name>
    <dbReference type="NCBI Taxonomy" id="443144"/>
    <lineage>
        <taxon>Bacteria</taxon>
        <taxon>Pseudomonadati</taxon>
        <taxon>Thermodesulfobacteriota</taxon>
        <taxon>Desulfuromonadia</taxon>
        <taxon>Geobacterales</taxon>
        <taxon>Geobacteraceae</taxon>
        <taxon>Geobacter</taxon>
    </lineage>
</organism>
<accession>C6DZE9</accession>
<dbReference type="OrthoDB" id="9881151at2"/>
<gene>
    <name evidence="1" type="ordered locus">GM21_2414</name>
</gene>
<protein>
    <submittedName>
        <fullName evidence="1">Uncharacterized protein</fullName>
    </submittedName>
</protein>